<proteinExistence type="predicted"/>
<comment type="caution">
    <text evidence="2">The sequence shown here is derived from an EMBL/GenBank/DDBJ whole genome shotgun (WGS) entry which is preliminary data.</text>
</comment>
<feature type="compositionally biased region" description="Polar residues" evidence="1">
    <location>
        <begin position="11"/>
        <end position="30"/>
    </location>
</feature>
<evidence type="ECO:0000313" key="2">
    <source>
        <dbReference type="EMBL" id="HIU51748.1"/>
    </source>
</evidence>
<feature type="compositionally biased region" description="Low complexity" evidence="1">
    <location>
        <begin position="55"/>
        <end position="76"/>
    </location>
</feature>
<dbReference type="AlphaFoldDB" id="A0A9D1M0U0"/>
<feature type="compositionally biased region" description="Low complexity" evidence="1">
    <location>
        <begin position="35"/>
        <end position="48"/>
    </location>
</feature>
<dbReference type="Proteomes" id="UP000824093">
    <property type="component" value="Unassembled WGS sequence"/>
</dbReference>
<accession>A0A9D1M0U0</accession>
<organism evidence="2 3">
    <name type="scientific">Candidatus Merdicola faecigallinarum</name>
    <dbReference type="NCBI Taxonomy" id="2840862"/>
    <lineage>
        <taxon>Bacteria</taxon>
        <taxon>Bacillati</taxon>
        <taxon>Bacillota</taxon>
        <taxon>Clostridia</taxon>
        <taxon>Candidatus Merdicola</taxon>
    </lineage>
</organism>
<sequence length="149" mass="16525">MSEDLSDMMSKISNMLKNDSDPNRSQSNIENEVKSNGSASDSNSSNFNIDPDTISKLVSALSSNSSSESSDTSSSSTPNIDINTILKMKNIMDKMNQNQNDPRANLLLSLKPYLKKSRKDKVEQYIKLFQMTNVMDFLKANDNGGDSKK</sequence>
<reference evidence="2" key="1">
    <citation type="submission" date="2020-10" db="EMBL/GenBank/DDBJ databases">
        <authorList>
            <person name="Gilroy R."/>
        </authorList>
    </citation>
    <scope>NUCLEOTIDE SEQUENCE</scope>
    <source>
        <strain evidence="2">CHK195-15760</strain>
    </source>
</reference>
<dbReference type="EMBL" id="DVNH01000026">
    <property type="protein sequence ID" value="HIU51748.1"/>
    <property type="molecule type" value="Genomic_DNA"/>
</dbReference>
<reference evidence="2" key="2">
    <citation type="journal article" date="2021" name="PeerJ">
        <title>Extensive microbial diversity within the chicken gut microbiome revealed by metagenomics and culture.</title>
        <authorList>
            <person name="Gilroy R."/>
            <person name="Ravi A."/>
            <person name="Getino M."/>
            <person name="Pursley I."/>
            <person name="Horton D.L."/>
            <person name="Alikhan N.F."/>
            <person name="Baker D."/>
            <person name="Gharbi K."/>
            <person name="Hall N."/>
            <person name="Watson M."/>
            <person name="Adriaenssens E.M."/>
            <person name="Foster-Nyarko E."/>
            <person name="Jarju S."/>
            <person name="Secka A."/>
            <person name="Antonio M."/>
            <person name="Oren A."/>
            <person name="Chaudhuri R.R."/>
            <person name="La Ragione R."/>
            <person name="Hildebrand F."/>
            <person name="Pallen M.J."/>
        </authorList>
    </citation>
    <scope>NUCLEOTIDE SEQUENCE</scope>
    <source>
        <strain evidence="2">CHK195-15760</strain>
    </source>
</reference>
<name>A0A9D1M0U0_9FIRM</name>
<gene>
    <name evidence="2" type="ORF">IAB70_03890</name>
</gene>
<feature type="region of interest" description="Disordered" evidence="1">
    <location>
        <begin position="1"/>
        <end position="81"/>
    </location>
</feature>
<protein>
    <submittedName>
        <fullName evidence="2">Uncharacterized protein</fullName>
    </submittedName>
</protein>
<evidence type="ECO:0000313" key="3">
    <source>
        <dbReference type="Proteomes" id="UP000824093"/>
    </source>
</evidence>
<evidence type="ECO:0000256" key="1">
    <source>
        <dbReference type="SAM" id="MobiDB-lite"/>
    </source>
</evidence>